<dbReference type="PANTHER" id="PTHR11361">
    <property type="entry name" value="DNA MISMATCH REPAIR PROTEIN MUTS FAMILY MEMBER"/>
    <property type="match status" value="1"/>
</dbReference>
<evidence type="ECO:0000313" key="4">
    <source>
        <dbReference type="Proteomes" id="UP000604046"/>
    </source>
</evidence>
<dbReference type="EMBL" id="CAJNDS010000331">
    <property type="protein sequence ID" value="CAE7193169.1"/>
    <property type="molecule type" value="Genomic_DNA"/>
</dbReference>
<dbReference type="GO" id="GO:0006298">
    <property type="term" value="P:mismatch repair"/>
    <property type="evidence" value="ECO:0007669"/>
    <property type="project" value="InterPro"/>
</dbReference>
<accession>A0A812J7A0</accession>
<name>A0A812J7A0_9DINO</name>
<evidence type="ECO:0000259" key="2">
    <source>
        <dbReference type="SMART" id="SM00533"/>
    </source>
</evidence>
<sequence>MGEKAMAKAAEEDWHVGESVVALIESRAREIGLAAVHRRSMQFEITQFSDTASYNRVVSHCLFQDPARVLVSRSARGTQLLLLLEQAFPERLLCLERRHFDEARGQALLQETCVSGLQAPDLEEKFVASAAFAALWHFLEASNMHLQIPAVLVRFRVASHSMVIDGSTARLLELVRGASEPAKSLLGLFACRTAGGQHLLRQSLLQPSVQLPEIQARQQAVEALLRDEPLFFQLQQLLPALGDLDVLLARLSEPSLGSLGSLGSGSDGCKVAARTALRLRNVLAALPLLADALEAAPKEGLLEELRTLLGHRRFSELCKELDRVLDSEGFSQRSQRGSMAHCALMYAVKSNVSALLDVARQTWSESMAKIQSTFRVLAAKYPDLRLRLEFAEKRGWFLSHEAMGIPEAFLHTSLKKNSKGQRSQRAESTTKDLNQENFKLRQAEAEILKRTAEALGGLLHELRSEATLLHRASQAAAVLDLIAAFAGYALSASCVRRGTQLQGSR</sequence>
<dbReference type="Pfam" id="PF05192">
    <property type="entry name" value="MutS_III"/>
    <property type="match status" value="1"/>
</dbReference>
<gene>
    <name evidence="3" type="primary">MSH4</name>
    <name evidence="3" type="ORF">SNAT2548_LOCUS5204</name>
</gene>
<dbReference type="InterPro" id="IPR007696">
    <property type="entry name" value="DNA_mismatch_repair_MutS_core"/>
</dbReference>
<dbReference type="GO" id="GO:0007131">
    <property type="term" value="P:reciprocal meiotic recombination"/>
    <property type="evidence" value="ECO:0007669"/>
    <property type="project" value="TreeGrafter"/>
</dbReference>
<comment type="caution">
    <text evidence="3">The sequence shown here is derived from an EMBL/GenBank/DDBJ whole genome shotgun (WGS) entry which is preliminary data.</text>
</comment>
<comment type="similarity">
    <text evidence="1">Belongs to the DNA mismatch repair MutS family.</text>
</comment>
<reference evidence="3" key="1">
    <citation type="submission" date="2021-02" db="EMBL/GenBank/DDBJ databases">
        <authorList>
            <person name="Dougan E. K."/>
            <person name="Rhodes N."/>
            <person name="Thang M."/>
            <person name="Chan C."/>
        </authorList>
    </citation>
    <scope>NUCLEOTIDE SEQUENCE</scope>
</reference>
<feature type="domain" description="DNA mismatch repair protein MutS core" evidence="2">
    <location>
        <begin position="180"/>
        <end position="498"/>
    </location>
</feature>
<dbReference type="GO" id="GO:0005634">
    <property type="term" value="C:nucleus"/>
    <property type="evidence" value="ECO:0007669"/>
    <property type="project" value="TreeGrafter"/>
</dbReference>
<evidence type="ECO:0000256" key="1">
    <source>
        <dbReference type="ARBA" id="ARBA00006271"/>
    </source>
</evidence>
<dbReference type="PANTHER" id="PTHR11361:SF21">
    <property type="entry name" value="MUTS PROTEIN HOMOLOG 4"/>
    <property type="match status" value="1"/>
</dbReference>
<dbReference type="Proteomes" id="UP000604046">
    <property type="component" value="Unassembled WGS sequence"/>
</dbReference>
<keyword evidence="4" id="KW-1185">Reference proteome</keyword>
<dbReference type="AlphaFoldDB" id="A0A812J7A0"/>
<dbReference type="InterPro" id="IPR036187">
    <property type="entry name" value="DNA_mismatch_repair_MutS_sf"/>
</dbReference>
<evidence type="ECO:0000313" key="3">
    <source>
        <dbReference type="EMBL" id="CAE7193169.1"/>
    </source>
</evidence>
<dbReference type="GO" id="GO:0005524">
    <property type="term" value="F:ATP binding"/>
    <property type="evidence" value="ECO:0007669"/>
    <property type="project" value="InterPro"/>
</dbReference>
<organism evidence="3 4">
    <name type="scientific">Symbiodinium natans</name>
    <dbReference type="NCBI Taxonomy" id="878477"/>
    <lineage>
        <taxon>Eukaryota</taxon>
        <taxon>Sar</taxon>
        <taxon>Alveolata</taxon>
        <taxon>Dinophyceae</taxon>
        <taxon>Suessiales</taxon>
        <taxon>Symbiodiniaceae</taxon>
        <taxon>Symbiodinium</taxon>
    </lineage>
</organism>
<dbReference type="OrthoDB" id="295033at2759"/>
<dbReference type="GO" id="GO:0140664">
    <property type="term" value="F:ATP-dependent DNA damage sensor activity"/>
    <property type="evidence" value="ECO:0007669"/>
    <property type="project" value="InterPro"/>
</dbReference>
<dbReference type="SUPFAM" id="SSF48334">
    <property type="entry name" value="DNA repair protein MutS, domain III"/>
    <property type="match status" value="1"/>
</dbReference>
<dbReference type="SMART" id="SM00533">
    <property type="entry name" value="MUTSd"/>
    <property type="match status" value="1"/>
</dbReference>
<dbReference type="GO" id="GO:0030983">
    <property type="term" value="F:mismatched DNA binding"/>
    <property type="evidence" value="ECO:0007669"/>
    <property type="project" value="InterPro"/>
</dbReference>
<dbReference type="InterPro" id="IPR045076">
    <property type="entry name" value="MutS"/>
</dbReference>
<proteinExistence type="inferred from homology"/>
<protein>
    <submittedName>
        <fullName evidence="3">MSH4 protein</fullName>
    </submittedName>
</protein>
<dbReference type="Gene3D" id="1.10.1420.10">
    <property type="match status" value="2"/>
</dbReference>